<evidence type="ECO:0000313" key="1">
    <source>
        <dbReference type="EMBL" id="PVE46038.1"/>
    </source>
</evidence>
<dbReference type="PANTHER" id="PTHR36922:SF1">
    <property type="entry name" value="DUF1993 DOMAIN-CONTAINING PROTEIN"/>
    <property type="match status" value="1"/>
</dbReference>
<dbReference type="InterPro" id="IPR018531">
    <property type="entry name" value="DUF1993"/>
</dbReference>
<keyword evidence="2" id="KW-1185">Reference proteome</keyword>
<reference evidence="1 2" key="1">
    <citation type="journal article" date="2011" name="Syst. Appl. Microbiol.">
        <title>Defluviimonas denitrificans gen. nov., sp. nov., and Pararhodobacter aggregans gen. nov., sp. nov., non-phototrophic Rhodobacteraceae from the biofilter of a marine aquaculture.</title>
        <authorList>
            <person name="Foesel B.U."/>
            <person name="Drake H.L."/>
            <person name="Schramm A."/>
        </authorList>
    </citation>
    <scope>NUCLEOTIDE SEQUENCE [LARGE SCALE GENOMIC DNA]</scope>
    <source>
        <strain evidence="1 2">D1-19</strain>
    </source>
</reference>
<dbReference type="Gene3D" id="1.20.120.450">
    <property type="entry name" value="dinb family like domain"/>
    <property type="match status" value="1"/>
</dbReference>
<dbReference type="PANTHER" id="PTHR36922">
    <property type="entry name" value="BLL2446 PROTEIN"/>
    <property type="match status" value="1"/>
</dbReference>
<dbReference type="OrthoDB" id="338237at2"/>
<gene>
    <name evidence="1" type="ORF">DDE23_17740</name>
</gene>
<dbReference type="EMBL" id="QDDR01000010">
    <property type="protein sequence ID" value="PVE46038.1"/>
    <property type="molecule type" value="Genomic_DNA"/>
</dbReference>
<sequence>MSPADRLFLDAVRSLDEALMRLDGMLGRVADWPEDRLAALLSSRLAPDMFTFAQQVRTAVQFALRIALPLADQPLPEPPAATPDLDDLRRRIAAARGALDLPDVAFEGAATRRYRERAGFADLDLSAGDFLVRFGLPNFWFHLTTAYALLRAAGAEVGKADIDGLHDYPPGFSF</sequence>
<dbReference type="Proteomes" id="UP000244810">
    <property type="component" value="Unassembled WGS sequence"/>
</dbReference>
<protein>
    <submittedName>
        <fullName evidence="1">DUF1993 domain-containing protein</fullName>
    </submittedName>
</protein>
<accession>A0A2T7UN27</accession>
<dbReference type="InterPro" id="IPR034660">
    <property type="entry name" value="DinB/YfiT-like"/>
</dbReference>
<dbReference type="SUPFAM" id="SSF109854">
    <property type="entry name" value="DinB/YfiT-like putative metalloenzymes"/>
    <property type="match status" value="1"/>
</dbReference>
<name>A0A2T7UN27_9RHOB</name>
<organism evidence="1 2">
    <name type="scientific">Pararhodobacter aggregans</name>
    <dbReference type="NCBI Taxonomy" id="404875"/>
    <lineage>
        <taxon>Bacteria</taxon>
        <taxon>Pseudomonadati</taxon>
        <taxon>Pseudomonadota</taxon>
        <taxon>Alphaproteobacteria</taxon>
        <taxon>Rhodobacterales</taxon>
        <taxon>Paracoccaceae</taxon>
        <taxon>Pararhodobacter</taxon>
    </lineage>
</organism>
<dbReference type="Pfam" id="PF09351">
    <property type="entry name" value="DUF1993"/>
    <property type="match status" value="1"/>
</dbReference>
<dbReference type="AlphaFoldDB" id="A0A2T7UN27"/>
<proteinExistence type="predicted"/>
<evidence type="ECO:0000313" key="2">
    <source>
        <dbReference type="Proteomes" id="UP000244810"/>
    </source>
</evidence>
<comment type="caution">
    <text evidence="1">The sequence shown here is derived from an EMBL/GenBank/DDBJ whole genome shotgun (WGS) entry which is preliminary data.</text>
</comment>
<dbReference type="RefSeq" id="WP_107751863.1">
    <property type="nucleotide sequence ID" value="NZ_QBKF01000005.1"/>
</dbReference>